<dbReference type="EMBL" id="SRYA01000013">
    <property type="protein sequence ID" value="TGY96716.1"/>
    <property type="molecule type" value="Genomic_DNA"/>
</dbReference>
<sequence length="339" mass="37437">MSTNVYGIDLGTCNLKVFCKGTGKVINEKNTIAIVNKNQLYAFGNDAYAMYEKSPDTIKVSFPVVNGVIADYNNMQTMIGEVLDKHVKNHIKGAEFIVAVPTDITEVEKKAFFDLFYKSRFKPKSVLLCEKPIADAVGLDLDVNSPTGFMIVNIGADTTEISVISLGGLVLSDLLHFGGKRIDESIINHLKRNFGLVIGQKTAMYLKETLGCALPEEEETSAVIVGRDVVSGLPIEMEISSPVIYEAIKDNLNSICNSIKMILEKTPPELARDIIHSGIYITGGSSKIKRLDELFTQITNIRVNTCELPEESAVRGLNKIVSDEKFRKLAFSMKSRIYK</sequence>
<name>A0AC61RXH1_9FIRM</name>
<accession>A0AC61RXH1</accession>
<gene>
    <name evidence="1" type="ORF">E5329_08070</name>
</gene>
<protein>
    <submittedName>
        <fullName evidence="1">Rod shape-determining protein</fullName>
    </submittedName>
</protein>
<keyword evidence="2" id="KW-1185">Reference proteome</keyword>
<proteinExistence type="predicted"/>
<organism evidence="1 2">
    <name type="scientific">Petralouisia muris</name>
    <dbReference type="NCBI Taxonomy" id="3032872"/>
    <lineage>
        <taxon>Bacteria</taxon>
        <taxon>Bacillati</taxon>
        <taxon>Bacillota</taxon>
        <taxon>Clostridia</taxon>
        <taxon>Lachnospirales</taxon>
        <taxon>Lachnospiraceae</taxon>
        <taxon>Petralouisia</taxon>
    </lineage>
</organism>
<reference evidence="1" key="1">
    <citation type="submission" date="2019-04" db="EMBL/GenBank/DDBJ databases">
        <title>Microbes associate with the intestines of laboratory mice.</title>
        <authorList>
            <person name="Navarre W."/>
            <person name="Wong E."/>
            <person name="Huang K."/>
            <person name="Tropini C."/>
            <person name="Ng K."/>
            <person name="Yu B."/>
        </authorList>
    </citation>
    <scope>NUCLEOTIDE SEQUENCE</scope>
    <source>
        <strain evidence="1">NM01_1-7b</strain>
    </source>
</reference>
<evidence type="ECO:0000313" key="2">
    <source>
        <dbReference type="Proteomes" id="UP000304953"/>
    </source>
</evidence>
<dbReference type="Proteomes" id="UP000304953">
    <property type="component" value="Unassembled WGS sequence"/>
</dbReference>
<evidence type="ECO:0000313" key="1">
    <source>
        <dbReference type="EMBL" id="TGY96716.1"/>
    </source>
</evidence>
<comment type="caution">
    <text evidence="1">The sequence shown here is derived from an EMBL/GenBank/DDBJ whole genome shotgun (WGS) entry which is preliminary data.</text>
</comment>